<comment type="subcellular location">
    <subcellularLocation>
        <location evidence="7">Cytoplasm</location>
    </subcellularLocation>
</comment>
<keyword evidence="5 7" id="KW-0238">DNA-binding</keyword>
<comment type="subunit">
    <text evidence="7">Homodimer.</text>
</comment>
<reference evidence="9 10" key="1">
    <citation type="submission" date="2018-10" db="EMBL/GenBank/DDBJ databases">
        <authorList>
            <person name="Zhang X."/>
        </authorList>
    </citation>
    <scope>NUCLEOTIDE SEQUENCE [LARGE SCALE GENOMIC DNA]</scope>
    <source>
        <strain evidence="9 10">SK-G1</strain>
    </source>
</reference>
<dbReference type="EMBL" id="CP033169">
    <property type="protein sequence ID" value="AYO32182.1"/>
    <property type="molecule type" value="Genomic_DNA"/>
</dbReference>
<comment type="similarity">
    <text evidence="7">Belongs to the transcriptional regulatory Rex family.</text>
</comment>
<evidence type="ECO:0000259" key="8">
    <source>
        <dbReference type="SMART" id="SM00881"/>
    </source>
</evidence>
<keyword evidence="4 7" id="KW-0520">NAD</keyword>
<dbReference type="NCBIfam" id="NF003989">
    <property type="entry name" value="PRK05472.1-3"/>
    <property type="match status" value="1"/>
</dbReference>
<evidence type="ECO:0000313" key="10">
    <source>
        <dbReference type="Proteomes" id="UP000280960"/>
    </source>
</evidence>
<feature type="binding site" evidence="7">
    <location>
        <begin position="83"/>
        <end position="88"/>
    </location>
    <ligand>
        <name>NAD(+)</name>
        <dbReference type="ChEBI" id="CHEBI:57540"/>
    </ligand>
</feature>
<evidence type="ECO:0000256" key="7">
    <source>
        <dbReference type="HAMAP-Rule" id="MF_01131"/>
    </source>
</evidence>
<dbReference type="InterPro" id="IPR003781">
    <property type="entry name" value="CoA-bd"/>
</dbReference>
<dbReference type="GO" id="GO:0003700">
    <property type="term" value="F:DNA-binding transcription factor activity"/>
    <property type="evidence" value="ECO:0007669"/>
    <property type="project" value="UniProtKB-UniRule"/>
</dbReference>
<dbReference type="GO" id="GO:0005737">
    <property type="term" value="C:cytoplasm"/>
    <property type="evidence" value="ECO:0007669"/>
    <property type="project" value="UniProtKB-SubCell"/>
</dbReference>
<dbReference type="Proteomes" id="UP000280960">
    <property type="component" value="Chromosome"/>
</dbReference>
<dbReference type="SMART" id="SM00881">
    <property type="entry name" value="CoA_binding"/>
    <property type="match status" value="1"/>
</dbReference>
<organism evidence="9 10">
    <name type="scientific">Biomaibacter acetigenes</name>
    <dbReference type="NCBI Taxonomy" id="2316383"/>
    <lineage>
        <taxon>Bacteria</taxon>
        <taxon>Bacillati</taxon>
        <taxon>Bacillota</taxon>
        <taxon>Clostridia</taxon>
        <taxon>Thermosediminibacterales</taxon>
        <taxon>Tepidanaerobacteraceae</taxon>
        <taxon>Biomaibacter</taxon>
    </lineage>
</organism>
<keyword evidence="10" id="KW-1185">Reference proteome</keyword>
<dbReference type="HAMAP" id="MF_01131">
    <property type="entry name" value="Rex"/>
    <property type="match status" value="1"/>
</dbReference>
<dbReference type="PANTHER" id="PTHR35786">
    <property type="entry name" value="REDOX-SENSING TRANSCRIPTIONAL REPRESSOR REX"/>
    <property type="match status" value="1"/>
</dbReference>
<dbReference type="Gene3D" id="3.40.50.720">
    <property type="entry name" value="NAD(P)-binding Rossmann-like Domain"/>
    <property type="match status" value="1"/>
</dbReference>
<gene>
    <name evidence="7" type="primary">rex</name>
    <name evidence="9" type="ORF">D2962_03755</name>
</gene>
<dbReference type="SUPFAM" id="SSF46785">
    <property type="entry name" value="Winged helix' DNA-binding domain"/>
    <property type="match status" value="1"/>
</dbReference>
<dbReference type="GO" id="GO:0003677">
    <property type="term" value="F:DNA binding"/>
    <property type="evidence" value="ECO:0007669"/>
    <property type="project" value="UniProtKB-UniRule"/>
</dbReference>
<dbReference type="Gene3D" id="1.10.10.10">
    <property type="entry name" value="Winged helix-like DNA-binding domain superfamily/Winged helix DNA-binding domain"/>
    <property type="match status" value="1"/>
</dbReference>
<dbReference type="Pfam" id="PF06971">
    <property type="entry name" value="Put_DNA-bind_N"/>
    <property type="match status" value="1"/>
</dbReference>
<sequence length="218" mass="24710">MAVIKRLPKYHQCLGKLLRQDVERISSQELSQLLGFTASQIRQDLNNFGEFGQQGYGYNVESLYNEIAKILGLNTVHNMIIVGAGNLGQALANYEDFETHGFKILALFDVNPRLIGLKIRGIPILDADEMDYFINRNDIDIAVIAVPSDRAPKVVEILTKTSVKGIWNFSTAEISTGKNIIVENVHLIDSLFTLSYRMNEEKLEERILKQKMKKVLNR</sequence>
<dbReference type="NCBIfam" id="NF003996">
    <property type="entry name" value="PRK05472.2-5"/>
    <property type="match status" value="1"/>
</dbReference>
<evidence type="ECO:0000256" key="5">
    <source>
        <dbReference type="ARBA" id="ARBA00023125"/>
    </source>
</evidence>
<protein>
    <recommendedName>
        <fullName evidence="7">Redox-sensing transcriptional repressor Rex</fullName>
    </recommendedName>
</protein>
<feature type="domain" description="CoA-binding" evidence="8">
    <location>
        <begin position="72"/>
        <end position="173"/>
    </location>
</feature>
<dbReference type="InterPro" id="IPR036291">
    <property type="entry name" value="NAD(P)-bd_dom_sf"/>
</dbReference>
<evidence type="ECO:0000313" key="9">
    <source>
        <dbReference type="EMBL" id="AYO32182.1"/>
    </source>
</evidence>
<dbReference type="KEGG" id="bacg:D2962_03755"/>
<evidence type="ECO:0000256" key="6">
    <source>
        <dbReference type="ARBA" id="ARBA00023163"/>
    </source>
</evidence>
<dbReference type="InterPro" id="IPR009718">
    <property type="entry name" value="Rex_DNA-bd_C_dom"/>
</dbReference>
<dbReference type="GO" id="GO:0045892">
    <property type="term" value="P:negative regulation of DNA-templated transcription"/>
    <property type="evidence" value="ECO:0007669"/>
    <property type="project" value="InterPro"/>
</dbReference>
<feature type="DNA-binding region" description="H-T-H motif" evidence="7">
    <location>
        <begin position="9"/>
        <end position="48"/>
    </location>
</feature>
<keyword evidence="1 7" id="KW-0963">Cytoplasm</keyword>
<evidence type="ECO:0000256" key="3">
    <source>
        <dbReference type="ARBA" id="ARBA00023015"/>
    </source>
</evidence>
<keyword evidence="2 7" id="KW-0678">Repressor</keyword>
<name>A0A3G2R9L4_9FIRM</name>
<dbReference type="InterPro" id="IPR036388">
    <property type="entry name" value="WH-like_DNA-bd_sf"/>
</dbReference>
<comment type="function">
    <text evidence="7">Modulates transcription in response to changes in cellular NADH/NAD(+) redox state.</text>
</comment>
<dbReference type="GO" id="GO:0051775">
    <property type="term" value="P:response to redox state"/>
    <property type="evidence" value="ECO:0007669"/>
    <property type="project" value="InterPro"/>
</dbReference>
<dbReference type="PANTHER" id="PTHR35786:SF1">
    <property type="entry name" value="REDOX-SENSING TRANSCRIPTIONAL REPRESSOR REX 1"/>
    <property type="match status" value="1"/>
</dbReference>
<dbReference type="Pfam" id="PF02629">
    <property type="entry name" value="CoA_binding"/>
    <property type="match status" value="1"/>
</dbReference>
<dbReference type="InterPro" id="IPR022876">
    <property type="entry name" value="Tscrpt_rep_Rex"/>
</dbReference>
<evidence type="ECO:0000256" key="2">
    <source>
        <dbReference type="ARBA" id="ARBA00022491"/>
    </source>
</evidence>
<dbReference type="SUPFAM" id="SSF51735">
    <property type="entry name" value="NAD(P)-binding Rossmann-fold domains"/>
    <property type="match status" value="1"/>
</dbReference>
<keyword evidence="6 7" id="KW-0804">Transcription</keyword>
<dbReference type="AlphaFoldDB" id="A0A3G2R9L4"/>
<dbReference type="NCBIfam" id="NF003995">
    <property type="entry name" value="PRK05472.2-4"/>
    <property type="match status" value="1"/>
</dbReference>
<evidence type="ECO:0000256" key="1">
    <source>
        <dbReference type="ARBA" id="ARBA00022490"/>
    </source>
</evidence>
<proteinExistence type="inferred from homology"/>
<accession>A0A3G2R9L4</accession>
<evidence type="ECO:0000256" key="4">
    <source>
        <dbReference type="ARBA" id="ARBA00023027"/>
    </source>
</evidence>
<dbReference type="NCBIfam" id="NF003990">
    <property type="entry name" value="PRK05472.1-4"/>
    <property type="match status" value="1"/>
</dbReference>
<keyword evidence="3 7" id="KW-0805">Transcription regulation</keyword>
<dbReference type="InterPro" id="IPR036390">
    <property type="entry name" value="WH_DNA-bd_sf"/>
</dbReference>
<dbReference type="NCBIfam" id="NF003994">
    <property type="entry name" value="PRK05472.2-3"/>
    <property type="match status" value="1"/>
</dbReference>